<accession>A0ABR6EN45</accession>
<reference evidence="3" key="1">
    <citation type="journal article" date="2020" name="Syst. Appl. Microbiol.">
        <title>Streptomyces alkaliterrae sp. nov., isolated from an alkaline soil, and emended descriptions of Streptomyces alkaliphilus, Streptomyces calidiresistens and Streptomyces durbertensis.</title>
        <authorList>
            <person name="Swiecimska M."/>
            <person name="Golinska P."/>
            <person name="Nouioui I."/>
            <person name="Wypij M."/>
            <person name="Rai M."/>
            <person name="Sangal V."/>
            <person name="Goodfellow M."/>
        </authorList>
    </citation>
    <scope>NUCLEOTIDE SEQUENCE [LARGE SCALE GENOMIC DNA]</scope>
    <source>
        <strain evidence="3">DSM 104538</strain>
    </source>
</reference>
<dbReference type="NCBIfam" id="TIGR02547">
    <property type="entry name" value="casA_cse1"/>
    <property type="match status" value="1"/>
</dbReference>
<sequence length="548" mass="60777">MTDHEPQRGSAAASFDLTTQPWIPVLHDDGTQSELSLRDVFANADDLRRLIGDVPTQEFALLRLLLAVVHDALDGGPADTDEWAELWADKNCFAPVADYLTTHREAFDLLHPQRPFFQVAGLRTARDEVFELNRIVADVPAGAPYLSSRMPGVDRLEFGEAARWLVHAHAFDTSGIKTGLDGDDRVKGGKVYPLGVGWAGTLGGVFIEGGTLRETLLLNLIARDHPDVRQEADDRPAWRRDPYGPGPAGRVRPTGLRDLYTWQSRRLLLHHDRQAVRGVVLGYGDPLAPRNMQVHEPMTAWRRSKAQEKKHGVVPCYLPREHDPSRSAWRGLEALLADRAEADHGPEAPPSIRPRVIEWVSHLVSDAGVLPRRFHVRARTVGVFYGTQQSVIDEVVDDHVSMDVVLLHREDREYARQAVAAVGDADDAVRVLGDLATDLADAAGLDAEPRRAGARDLGYAALDEPYRLWLRNLSAGDDPYAARDHWRREVHKAVLRLGGGLVREAGEAAWQGRTVKAGSGTVWLNAASAERWFRFRLRKALGDPNPTP</sequence>
<protein>
    <submittedName>
        <fullName evidence="2">Type I-E CRISPR-associated protein Cse1/CasA</fullName>
    </submittedName>
</protein>
<evidence type="ECO:0000256" key="1">
    <source>
        <dbReference type="SAM" id="MobiDB-lite"/>
    </source>
</evidence>
<dbReference type="Gene3D" id="1.10.132.100">
    <property type="match status" value="1"/>
</dbReference>
<dbReference type="EMBL" id="WMLF01000510">
    <property type="protein sequence ID" value="MBB1246497.1"/>
    <property type="molecule type" value="Genomic_DNA"/>
</dbReference>
<dbReference type="Proteomes" id="UP000766698">
    <property type="component" value="Unassembled WGS sequence"/>
</dbReference>
<feature type="compositionally biased region" description="Basic and acidic residues" evidence="1">
    <location>
        <begin position="231"/>
        <end position="242"/>
    </location>
</feature>
<keyword evidence="3" id="KW-1185">Reference proteome</keyword>
<proteinExistence type="predicted"/>
<dbReference type="RefSeq" id="WP_182857751.1">
    <property type="nucleotide sequence ID" value="NZ_WMLF01000510.1"/>
</dbReference>
<feature type="region of interest" description="Disordered" evidence="1">
    <location>
        <begin position="231"/>
        <end position="250"/>
    </location>
</feature>
<feature type="non-terminal residue" evidence="2">
    <location>
        <position position="548"/>
    </location>
</feature>
<evidence type="ECO:0000313" key="3">
    <source>
        <dbReference type="Proteomes" id="UP000766698"/>
    </source>
</evidence>
<dbReference type="Pfam" id="PF09481">
    <property type="entry name" value="CRISPR_Cse1"/>
    <property type="match status" value="1"/>
</dbReference>
<organism evidence="2 3">
    <name type="scientific">Streptomyces durbertensis</name>
    <dbReference type="NCBI Taxonomy" id="2448886"/>
    <lineage>
        <taxon>Bacteria</taxon>
        <taxon>Bacillati</taxon>
        <taxon>Actinomycetota</taxon>
        <taxon>Actinomycetes</taxon>
        <taxon>Kitasatosporales</taxon>
        <taxon>Streptomycetaceae</taxon>
        <taxon>Streptomyces</taxon>
    </lineage>
</organism>
<dbReference type="InterPro" id="IPR013381">
    <property type="entry name" value="CRISPR-assoc_prot_Cse1"/>
</dbReference>
<evidence type="ECO:0000313" key="2">
    <source>
        <dbReference type="EMBL" id="MBB1246497.1"/>
    </source>
</evidence>
<dbReference type="CDD" id="cd09729">
    <property type="entry name" value="Cse1_I-E"/>
    <property type="match status" value="1"/>
</dbReference>
<name>A0ABR6EN45_9ACTN</name>
<comment type="caution">
    <text evidence="2">The sequence shown here is derived from an EMBL/GenBank/DDBJ whole genome shotgun (WGS) entry which is preliminary data.</text>
</comment>
<gene>
    <name evidence="2" type="primary">casA</name>
    <name evidence="2" type="ORF">GL263_23520</name>
</gene>